<accession>A0A1V9EEX5</accession>
<dbReference type="STRING" id="354355.SAMN05660816_03530"/>
<name>A0A1V9EEX5_9BACT</name>
<dbReference type="EMBL" id="LVXG01000034">
    <property type="protein sequence ID" value="OQP44697.1"/>
    <property type="molecule type" value="Genomic_DNA"/>
</dbReference>
<evidence type="ECO:0000313" key="2">
    <source>
        <dbReference type="Proteomes" id="UP000192610"/>
    </source>
</evidence>
<protein>
    <recommendedName>
        <fullName evidence="3">Knr4/Smi1-like domain-containing protein</fullName>
    </recommendedName>
</protein>
<keyword evidence="2" id="KW-1185">Reference proteome</keyword>
<evidence type="ECO:0000313" key="1">
    <source>
        <dbReference type="EMBL" id="OQP44697.1"/>
    </source>
</evidence>
<dbReference type="AlphaFoldDB" id="A0A1V9EEX5"/>
<reference evidence="2" key="1">
    <citation type="submission" date="2016-04" db="EMBL/GenBank/DDBJ databases">
        <authorList>
            <person name="Chen L."/>
            <person name="Zhuang W."/>
            <person name="Wang G."/>
        </authorList>
    </citation>
    <scope>NUCLEOTIDE SEQUENCE [LARGE SCALE GENOMIC DNA]</scope>
    <source>
        <strain evidence="2">17621</strain>
    </source>
</reference>
<gene>
    <name evidence="1" type="ORF">A4H97_10060</name>
</gene>
<dbReference type="InterPro" id="IPR037883">
    <property type="entry name" value="Knr4/Smi1-like_sf"/>
</dbReference>
<dbReference type="OrthoDB" id="9816539at2"/>
<proteinExistence type="predicted"/>
<organism evidence="1 2">
    <name type="scientific">Niastella yeongjuensis</name>
    <dbReference type="NCBI Taxonomy" id="354355"/>
    <lineage>
        <taxon>Bacteria</taxon>
        <taxon>Pseudomonadati</taxon>
        <taxon>Bacteroidota</taxon>
        <taxon>Chitinophagia</taxon>
        <taxon>Chitinophagales</taxon>
        <taxon>Chitinophagaceae</taxon>
        <taxon>Niastella</taxon>
    </lineage>
</organism>
<evidence type="ECO:0008006" key="3">
    <source>
        <dbReference type="Google" id="ProtNLM"/>
    </source>
</evidence>
<sequence>MSTEIALKDKVRRGFPEGFPFPLELEQLCDWADANGFPISGYFRIFSNDDKEAITYWMGFNDVNDYFGIFGKSADGSMYALWRDDANHTYKVVHMGSEGGERLILANNFTDFLRLLSIGYDEIGFCDLSLPPEENEGYDPDTINPRFREWVQRTFNVAIPRTGDDIVNVYDKSFDNWVEDQLDEYS</sequence>
<comment type="caution">
    <text evidence="1">The sequence shown here is derived from an EMBL/GenBank/DDBJ whole genome shotgun (WGS) entry which is preliminary data.</text>
</comment>
<dbReference type="Proteomes" id="UP000192610">
    <property type="component" value="Unassembled WGS sequence"/>
</dbReference>
<dbReference type="RefSeq" id="WP_081202755.1">
    <property type="nucleotide sequence ID" value="NZ_FOCZ01000006.1"/>
</dbReference>
<dbReference type="SUPFAM" id="SSF160631">
    <property type="entry name" value="SMI1/KNR4-like"/>
    <property type="match status" value="1"/>
</dbReference>